<keyword evidence="2" id="KW-1185">Reference proteome</keyword>
<dbReference type="Proteomes" id="UP000504610">
    <property type="component" value="Chromosome 2"/>
</dbReference>
<dbReference type="GeneID" id="108841506"/>
<keyword evidence="3" id="KW-0808">Transferase</keyword>
<dbReference type="Pfam" id="PF02458">
    <property type="entry name" value="Transferase"/>
    <property type="match status" value="1"/>
</dbReference>
<organism evidence="2 3">
    <name type="scientific">Raphanus sativus</name>
    <name type="common">Radish</name>
    <name type="synonym">Raphanus raphanistrum var. sativus</name>
    <dbReference type="NCBI Taxonomy" id="3726"/>
    <lineage>
        <taxon>Eukaryota</taxon>
        <taxon>Viridiplantae</taxon>
        <taxon>Streptophyta</taxon>
        <taxon>Embryophyta</taxon>
        <taxon>Tracheophyta</taxon>
        <taxon>Spermatophyta</taxon>
        <taxon>Magnoliopsida</taxon>
        <taxon>eudicotyledons</taxon>
        <taxon>Gunneridae</taxon>
        <taxon>Pentapetalae</taxon>
        <taxon>rosids</taxon>
        <taxon>malvids</taxon>
        <taxon>Brassicales</taxon>
        <taxon>Brassicaceae</taxon>
        <taxon>Brassiceae</taxon>
        <taxon>Raphanus</taxon>
    </lineage>
</organism>
<dbReference type="Gene3D" id="3.30.559.10">
    <property type="entry name" value="Chloramphenicol acetyltransferase-like domain"/>
    <property type="match status" value="2"/>
</dbReference>
<reference evidence="3" key="2">
    <citation type="submission" date="2025-08" db="UniProtKB">
        <authorList>
            <consortium name="RefSeq"/>
        </authorList>
    </citation>
    <scope>IDENTIFICATION</scope>
    <source>
        <tissue evidence="3">Leaf</tissue>
    </source>
</reference>
<keyword evidence="3" id="KW-0012">Acyltransferase</keyword>
<proteinExistence type="inferred from homology"/>
<dbReference type="PANTHER" id="PTHR31642:SF155">
    <property type="entry name" value="HXXXD-TYPE ACYL-TRANSFERASE FAMILY PROTEIN"/>
    <property type="match status" value="1"/>
</dbReference>
<dbReference type="KEGG" id="rsz:108841506"/>
<sequence length="456" mass="50722">MTASEARGFHVTTTRKEIVAPASAPLLPLPENRIISLSNLDLLLPPVDINVCFFYKKPLYNTTNDVLKTSLAEALVSYYVLAGEVVANPITGEPEIFCSGAGVEVVEAAADVEPRELNLHDPYQSIAKFVPIKTHGVFAIQVTELKCGSLVVGCTFDHRIADAYSMNMFLLSWAEISRSDAPTSYVHPFKRSLLNPRRPLVIDSSLDQMYMPVTSLPPPQEITNPDNILTSHIYYIKADVVQQLQTLAGNRNRTKLESFCAFLWKLVAKHAATTDSKLLNSKLGIVVDGRKKLMDQETNTYFGNVLSVPYGEQSIDDLNHKPLSWVADEVHKVLESSVTKDHFLNLIDWIETRRPVPVLSRIYGAGYDDGPAFVVSSGKSFPVKRIDFGWGSPVFGSYHLPRGSRTGYVMTMPSPVVDNSAGDWIVYLHLAKGQLKFIEQEAPHVFKPIDNDYLKI</sequence>
<evidence type="ECO:0000313" key="3">
    <source>
        <dbReference type="RefSeq" id="XP_018469767.2"/>
    </source>
</evidence>
<gene>
    <name evidence="3" type="primary">LOC108841506</name>
</gene>
<dbReference type="OrthoDB" id="1862401at2759"/>
<dbReference type="AlphaFoldDB" id="A0A6J0MBJ7"/>
<protein>
    <submittedName>
        <fullName evidence="3">Coniferyl alcohol acyltransferase</fullName>
    </submittedName>
</protein>
<dbReference type="InterPro" id="IPR023213">
    <property type="entry name" value="CAT-like_dom_sf"/>
</dbReference>
<dbReference type="RefSeq" id="XP_018469767.2">
    <property type="nucleotide sequence ID" value="XM_018614265.2"/>
</dbReference>
<accession>A0A6J0MBJ7</accession>
<evidence type="ECO:0000313" key="2">
    <source>
        <dbReference type="Proteomes" id="UP000504610"/>
    </source>
</evidence>
<name>A0A6J0MBJ7_RAPSA</name>
<comment type="similarity">
    <text evidence="1">Belongs to the plant acyltransferase family.</text>
</comment>
<reference evidence="2" key="1">
    <citation type="journal article" date="2019" name="Database">
        <title>The radish genome database (RadishGD): an integrated information resource for radish genomics.</title>
        <authorList>
            <person name="Yu H.J."/>
            <person name="Baek S."/>
            <person name="Lee Y.J."/>
            <person name="Cho A."/>
            <person name="Mun J.H."/>
        </authorList>
    </citation>
    <scope>NUCLEOTIDE SEQUENCE [LARGE SCALE GENOMIC DNA]</scope>
    <source>
        <strain evidence="2">cv. WK10039</strain>
    </source>
</reference>
<dbReference type="InterPro" id="IPR050317">
    <property type="entry name" value="Plant_Fungal_Acyltransferase"/>
</dbReference>
<evidence type="ECO:0000256" key="1">
    <source>
        <dbReference type="ARBA" id="ARBA00009861"/>
    </source>
</evidence>
<dbReference type="PANTHER" id="PTHR31642">
    <property type="entry name" value="TRICHOTHECENE 3-O-ACETYLTRANSFERASE"/>
    <property type="match status" value="1"/>
</dbReference>
<dbReference type="GO" id="GO:0016747">
    <property type="term" value="F:acyltransferase activity, transferring groups other than amino-acyl groups"/>
    <property type="evidence" value="ECO:0007669"/>
    <property type="project" value="TreeGrafter"/>
</dbReference>